<dbReference type="EMBL" id="MDYQ01000812">
    <property type="protein sequence ID" value="PRP72785.1"/>
    <property type="molecule type" value="Genomic_DNA"/>
</dbReference>
<reference evidence="1 2" key="1">
    <citation type="journal article" date="2018" name="Genome Biol. Evol.">
        <title>Multiple Roots of Fruiting Body Formation in Amoebozoa.</title>
        <authorList>
            <person name="Hillmann F."/>
            <person name="Forbes G."/>
            <person name="Novohradska S."/>
            <person name="Ferling I."/>
            <person name="Riege K."/>
            <person name="Groth M."/>
            <person name="Westermann M."/>
            <person name="Marz M."/>
            <person name="Spaller T."/>
            <person name="Winckler T."/>
            <person name="Schaap P."/>
            <person name="Glockner G."/>
        </authorList>
    </citation>
    <scope>NUCLEOTIDE SEQUENCE [LARGE SCALE GENOMIC DNA]</scope>
    <source>
        <strain evidence="1 2">Jena</strain>
    </source>
</reference>
<sequence length="130" mass="14431">MNRSIYHIYNTTVLRSASARTPIGVTQNRTLFNNAKKAVAFYGMFKMFRPLVTKTKAIQGANKTGQAAQSAEQAAKQVGNLGKESDFEKVLHTAERLAPDNVRNVLEKAEKIAANPEVRKVIQQVVEKTK</sequence>
<evidence type="ECO:0000313" key="2">
    <source>
        <dbReference type="Proteomes" id="UP000241769"/>
    </source>
</evidence>
<keyword evidence="2" id="KW-1185">Reference proteome</keyword>
<proteinExistence type="predicted"/>
<dbReference type="Proteomes" id="UP000241769">
    <property type="component" value="Unassembled WGS sequence"/>
</dbReference>
<accession>A0A2P6MM58</accession>
<dbReference type="InParanoid" id="A0A2P6MM58"/>
<comment type="caution">
    <text evidence="1">The sequence shown here is derived from an EMBL/GenBank/DDBJ whole genome shotgun (WGS) entry which is preliminary data.</text>
</comment>
<dbReference type="AlphaFoldDB" id="A0A2P6MM58"/>
<organism evidence="1 2">
    <name type="scientific">Planoprotostelium fungivorum</name>
    <dbReference type="NCBI Taxonomy" id="1890364"/>
    <lineage>
        <taxon>Eukaryota</taxon>
        <taxon>Amoebozoa</taxon>
        <taxon>Evosea</taxon>
        <taxon>Variosea</taxon>
        <taxon>Cavosteliida</taxon>
        <taxon>Cavosteliaceae</taxon>
        <taxon>Planoprotostelium</taxon>
    </lineage>
</organism>
<protein>
    <submittedName>
        <fullName evidence="1">Uncharacterized protein</fullName>
    </submittedName>
</protein>
<evidence type="ECO:0000313" key="1">
    <source>
        <dbReference type="EMBL" id="PRP72785.1"/>
    </source>
</evidence>
<gene>
    <name evidence="1" type="ORF">PROFUN_07685</name>
</gene>
<name>A0A2P6MM58_9EUKA</name>